<sequence length="914" mass="102534">MLLAGLTRILAAVVLSCTALASSVATQDGENIVVPNDHPSIFYHGRWDRAPGTWWAGSGFKLNVEDLTSLTLNLGKNTTIPSTSIGVSLNYGSFVTVNVSEGANVIPLSDISEESTSKSPRSTVVRITTEGWQNNRMNLESLELNPGAKLQEYTPSKLTFQIIGDSLSAGQYLDQGVLQAWPTLTAEFFKAELLVNAQPGAALKARSEVSSYGSCLLTWSHAPTFLRTGYPRMGKCARDELRILPSDLTEDTGYYYTTDHNYTTPWDFGRDEPAATHVVIHIGANDASQNVTATDFEQTYLSFVSRLRTIYHEQPIFVFTPWGWPNPDGTISQYYPGSYERIVQARHALGDENVFLVNTTGWVTYADVFPSWVFTAPNEHETDAIIQTLYRARNCVDILTIESSRAYHKAVAGHLRELEKACRPGLGPIQSSTANCFPGSMQATQIALMDLDRRRRHNASLPVSKLPAETLLEVFKESPLHVGIDLVGTSSNLSVFNRVIAELPRIENLDLHGALGFPWPQRPASSLKSLTLYGVASGQINNSLETVTAPFSHSLKRNFPVLRHLSISYHRFDFTNWVLPSTLTRLRVHGHLSPTSSSFNDILLALQNLPQLQELMLINVLPKDALKTAGKPLDPVSLPFLRSFVLHGHMSASLDLLHHVRLPTKLIPDVKLYARRHEDLVDHTPFSHLVPAELQLRTIAFAFHDSITLEGHNFMFRGWRDVFYPEDFAEQIDTLQNENSDVNLSVIVEWDFAYSTSLAPLERLLADLPLSKAEMLYYGCEQWKEQRLWPRGAVERMKNLHTLWVVGPPEGDTDFHSAPCLTWLFDEDEHSVEVLFPALRVMYLDSVDFQRGFLRRFLKAIRKRQGRARIDKLVLRKCYNLVTGDVDALREHIDVDWDASVHVDASSEESGSEE</sequence>
<gene>
    <name evidence="1" type="ORF">NM688_g6041</name>
</gene>
<name>A0ACC1SKK8_9APHY</name>
<accession>A0ACC1SKK8</accession>
<evidence type="ECO:0000313" key="1">
    <source>
        <dbReference type="EMBL" id="KAJ3541786.1"/>
    </source>
</evidence>
<comment type="caution">
    <text evidence="1">The sequence shown here is derived from an EMBL/GenBank/DDBJ whole genome shotgun (WGS) entry which is preliminary data.</text>
</comment>
<organism evidence="1 2">
    <name type="scientific">Phlebia brevispora</name>
    <dbReference type="NCBI Taxonomy" id="194682"/>
    <lineage>
        <taxon>Eukaryota</taxon>
        <taxon>Fungi</taxon>
        <taxon>Dikarya</taxon>
        <taxon>Basidiomycota</taxon>
        <taxon>Agaricomycotina</taxon>
        <taxon>Agaricomycetes</taxon>
        <taxon>Polyporales</taxon>
        <taxon>Meruliaceae</taxon>
        <taxon>Phlebia</taxon>
    </lineage>
</organism>
<protein>
    <submittedName>
        <fullName evidence="1">Uncharacterized protein</fullName>
    </submittedName>
</protein>
<reference evidence="1" key="1">
    <citation type="submission" date="2022-07" db="EMBL/GenBank/DDBJ databases">
        <title>Genome Sequence of Phlebia brevispora.</title>
        <authorList>
            <person name="Buettner E."/>
        </authorList>
    </citation>
    <scope>NUCLEOTIDE SEQUENCE</scope>
    <source>
        <strain evidence="1">MPL23</strain>
    </source>
</reference>
<keyword evidence="2" id="KW-1185">Reference proteome</keyword>
<evidence type="ECO:0000313" key="2">
    <source>
        <dbReference type="Proteomes" id="UP001148662"/>
    </source>
</evidence>
<proteinExistence type="predicted"/>
<dbReference type="Proteomes" id="UP001148662">
    <property type="component" value="Unassembled WGS sequence"/>
</dbReference>
<dbReference type="EMBL" id="JANHOG010001187">
    <property type="protein sequence ID" value="KAJ3541786.1"/>
    <property type="molecule type" value="Genomic_DNA"/>
</dbReference>